<evidence type="ECO:0000313" key="2">
    <source>
        <dbReference type="Proteomes" id="UP000198639"/>
    </source>
</evidence>
<protein>
    <recommendedName>
        <fullName evidence="3">Kelch motif-containing protein</fullName>
    </recommendedName>
</protein>
<name>A0A1I1VNF4_9BURK</name>
<dbReference type="STRING" id="1164594.SAMN05216204_14024"/>
<sequence>MTARNVTYSGASPIYGGMDAPGGGGGELPEGSPAWMEGAQIGVWGQIPNTSGAGTAAIDAFSGIAVKQDTSELFIMLAGGHGATYDNRVVSLPLLNDAPSWVLRKASSTSFAADSAYYPDGLPCSRHTYVGGFWVPERNRLMIHGFFGTEPNAYSGLTVDGFNPATNQWDAAGTWANIPADRGSYGTARGKNGRIWLRGGAYYDPITNTYGDTGLTNWVTTYSRFPQVYDPSREIVFNLQWGDGQGGGVDSMVCTKLTAAGVQTHVTFNASAAYTQFLADKSPYAGMAYDPDNDRFLWYSGVGSAAGRVYVITPNSGGVWDMSILAGAGTLPASPAGGSGLNGRIHYIPALKCIICLPKAADNIYFLRTA</sequence>
<dbReference type="EMBL" id="FOLD01000040">
    <property type="protein sequence ID" value="SFD83588.1"/>
    <property type="molecule type" value="Genomic_DNA"/>
</dbReference>
<evidence type="ECO:0008006" key="3">
    <source>
        <dbReference type="Google" id="ProtNLM"/>
    </source>
</evidence>
<dbReference type="Proteomes" id="UP000198639">
    <property type="component" value="Unassembled WGS sequence"/>
</dbReference>
<accession>A0A1I1VNF4</accession>
<organism evidence="1 2">
    <name type="scientific">Massilia yuzhufengensis</name>
    <dbReference type="NCBI Taxonomy" id="1164594"/>
    <lineage>
        <taxon>Bacteria</taxon>
        <taxon>Pseudomonadati</taxon>
        <taxon>Pseudomonadota</taxon>
        <taxon>Betaproteobacteria</taxon>
        <taxon>Burkholderiales</taxon>
        <taxon>Oxalobacteraceae</taxon>
        <taxon>Telluria group</taxon>
        <taxon>Massilia</taxon>
    </lineage>
</organism>
<evidence type="ECO:0000313" key="1">
    <source>
        <dbReference type="EMBL" id="SFD83588.1"/>
    </source>
</evidence>
<dbReference type="AlphaFoldDB" id="A0A1I1VNF4"/>
<gene>
    <name evidence="1" type="ORF">SAMN05216204_14024</name>
</gene>
<proteinExistence type="predicted"/>
<keyword evidence="2" id="KW-1185">Reference proteome</keyword>
<reference evidence="2" key="1">
    <citation type="submission" date="2016-10" db="EMBL/GenBank/DDBJ databases">
        <authorList>
            <person name="Varghese N."/>
            <person name="Submissions S."/>
        </authorList>
    </citation>
    <scope>NUCLEOTIDE SEQUENCE [LARGE SCALE GENOMIC DNA]</scope>
    <source>
        <strain evidence="2">CGMCC 1.12041</strain>
    </source>
</reference>